<evidence type="ECO:0000313" key="12">
    <source>
        <dbReference type="EMBL" id="CAE0631902.1"/>
    </source>
</evidence>
<organism evidence="12">
    <name type="scientific">Heterosigma akashiwo</name>
    <name type="common">Chromophytic alga</name>
    <name type="synonym">Heterosigma carterae</name>
    <dbReference type="NCBI Taxonomy" id="2829"/>
    <lineage>
        <taxon>Eukaryota</taxon>
        <taxon>Sar</taxon>
        <taxon>Stramenopiles</taxon>
        <taxon>Ochrophyta</taxon>
        <taxon>Raphidophyceae</taxon>
        <taxon>Chattonellales</taxon>
        <taxon>Chattonellaceae</taxon>
        <taxon>Heterosigma</taxon>
    </lineage>
</organism>
<name>A0A7S4D6R8_HETAK</name>
<dbReference type="SMART" id="SM00451">
    <property type="entry name" value="ZnF_U1"/>
    <property type="match status" value="3"/>
</dbReference>
<evidence type="ECO:0000259" key="11">
    <source>
        <dbReference type="PROSITE" id="PS50157"/>
    </source>
</evidence>
<proteinExistence type="inferred from homology"/>
<dbReference type="PROSITE" id="PS00028">
    <property type="entry name" value="ZINC_FINGER_C2H2_1"/>
    <property type="match status" value="2"/>
</dbReference>
<feature type="domain" description="C2H2-type" evidence="11">
    <location>
        <begin position="67"/>
        <end position="96"/>
    </location>
</feature>
<dbReference type="InterPro" id="IPR040025">
    <property type="entry name" value="Znf622/Rei1/Reh1"/>
</dbReference>
<keyword evidence="3" id="KW-0690">Ribosome biogenesis</keyword>
<dbReference type="InterPro" id="IPR041661">
    <property type="entry name" value="ZN622/Rei1/Reh1_Znf-C2H2"/>
</dbReference>
<evidence type="ECO:0000256" key="10">
    <source>
        <dbReference type="SAM" id="MobiDB-lite"/>
    </source>
</evidence>
<keyword evidence="6 9" id="KW-0863">Zinc-finger</keyword>
<dbReference type="InterPro" id="IPR013087">
    <property type="entry name" value="Znf_C2H2_type"/>
</dbReference>
<comment type="similarity">
    <text evidence="8">Belongs to the REI1 family.</text>
</comment>
<dbReference type="Gene3D" id="3.30.160.60">
    <property type="entry name" value="Classic Zinc Finger"/>
    <property type="match status" value="1"/>
</dbReference>
<reference evidence="12" key="1">
    <citation type="submission" date="2021-01" db="EMBL/GenBank/DDBJ databases">
        <authorList>
            <person name="Corre E."/>
            <person name="Pelletier E."/>
            <person name="Niang G."/>
            <person name="Scheremetjew M."/>
            <person name="Finn R."/>
            <person name="Kale V."/>
            <person name="Holt S."/>
            <person name="Cochrane G."/>
            <person name="Meng A."/>
            <person name="Brown T."/>
            <person name="Cohen L."/>
        </authorList>
    </citation>
    <scope>NUCLEOTIDE SEQUENCE</scope>
    <source>
        <strain evidence="12">CCMP3107</strain>
    </source>
</reference>
<keyword evidence="7" id="KW-0862">Zinc</keyword>
<keyword evidence="2" id="KW-0963">Cytoplasm</keyword>
<dbReference type="PANTHER" id="PTHR13182">
    <property type="entry name" value="ZINC FINGER PROTEIN 622"/>
    <property type="match status" value="1"/>
</dbReference>
<comment type="subcellular location">
    <subcellularLocation>
        <location evidence="1">Cytoplasm</location>
    </subcellularLocation>
</comment>
<accession>A0A7S4D6R8</accession>
<evidence type="ECO:0000256" key="3">
    <source>
        <dbReference type="ARBA" id="ARBA00022517"/>
    </source>
</evidence>
<dbReference type="PROSITE" id="PS50157">
    <property type="entry name" value="ZINC_FINGER_C2H2_2"/>
    <property type="match status" value="1"/>
</dbReference>
<dbReference type="InterPro" id="IPR003604">
    <property type="entry name" value="Matrin/U1-like-C_Znf_C2H2"/>
</dbReference>
<evidence type="ECO:0000256" key="7">
    <source>
        <dbReference type="ARBA" id="ARBA00022833"/>
    </source>
</evidence>
<dbReference type="EMBL" id="HBIU01022831">
    <property type="protein sequence ID" value="CAE0631902.1"/>
    <property type="molecule type" value="Transcribed_RNA"/>
</dbReference>
<evidence type="ECO:0000256" key="2">
    <source>
        <dbReference type="ARBA" id="ARBA00022490"/>
    </source>
</evidence>
<dbReference type="SUPFAM" id="SSF57667">
    <property type="entry name" value="beta-beta-alpha zinc fingers"/>
    <property type="match status" value="1"/>
</dbReference>
<evidence type="ECO:0000256" key="8">
    <source>
        <dbReference type="ARBA" id="ARBA00034126"/>
    </source>
</evidence>
<keyword evidence="4" id="KW-0479">Metal-binding</keyword>
<evidence type="ECO:0000256" key="1">
    <source>
        <dbReference type="ARBA" id="ARBA00004496"/>
    </source>
</evidence>
<evidence type="ECO:0000256" key="6">
    <source>
        <dbReference type="ARBA" id="ARBA00022771"/>
    </source>
</evidence>
<dbReference type="Pfam" id="PF12171">
    <property type="entry name" value="zf-C2H2_jaz"/>
    <property type="match status" value="1"/>
</dbReference>
<feature type="compositionally biased region" description="Basic and acidic residues" evidence="10">
    <location>
        <begin position="226"/>
        <end position="241"/>
    </location>
</feature>
<evidence type="ECO:0000256" key="5">
    <source>
        <dbReference type="ARBA" id="ARBA00022737"/>
    </source>
</evidence>
<dbReference type="GO" id="GO:0003676">
    <property type="term" value="F:nucleic acid binding"/>
    <property type="evidence" value="ECO:0007669"/>
    <property type="project" value="InterPro"/>
</dbReference>
<evidence type="ECO:0000256" key="4">
    <source>
        <dbReference type="ARBA" id="ARBA00022723"/>
    </source>
</evidence>
<dbReference type="GO" id="GO:0008270">
    <property type="term" value="F:zinc ion binding"/>
    <property type="evidence" value="ECO:0007669"/>
    <property type="project" value="UniProtKB-KW"/>
</dbReference>
<keyword evidence="5" id="KW-0677">Repeat</keyword>
<dbReference type="GO" id="GO:0005737">
    <property type="term" value="C:cytoplasm"/>
    <property type="evidence" value="ECO:0007669"/>
    <property type="project" value="UniProtKB-SubCell"/>
</dbReference>
<dbReference type="PANTHER" id="PTHR13182:SF8">
    <property type="entry name" value="CYTOPLASMIC 60S SUBUNIT BIOGENESIS FACTOR ZNF622"/>
    <property type="match status" value="1"/>
</dbReference>
<dbReference type="AlphaFoldDB" id="A0A7S4D6R8"/>
<dbReference type="InterPro" id="IPR036236">
    <property type="entry name" value="Znf_C2H2_sf"/>
</dbReference>
<feature type="compositionally biased region" description="Polar residues" evidence="10">
    <location>
        <begin position="111"/>
        <end position="128"/>
    </location>
</feature>
<dbReference type="InterPro" id="IPR022755">
    <property type="entry name" value="Znf_C2H2_jaz"/>
</dbReference>
<dbReference type="GO" id="GO:0042273">
    <property type="term" value="P:ribosomal large subunit biogenesis"/>
    <property type="evidence" value="ECO:0007669"/>
    <property type="project" value="TreeGrafter"/>
</dbReference>
<evidence type="ECO:0000256" key="9">
    <source>
        <dbReference type="PROSITE-ProRule" id="PRU00042"/>
    </source>
</evidence>
<dbReference type="Pfam" id="PF12756">
    <property type="entry name" value="zf-C2H2_2"/>
    <property type="match status" value="1"/>
</dbReference>
<feature type="region of interest" description="Disordered" evidence="10">
    <location>
        <begin position="220"/>
        <end position="257"/>
    </location>
</feature>
<feature type="compositionally biased region" description="Acidic residues" evidence="10">
    <location>
        <begin position="242"/>
        <end position="257"/>
    </location>
</feature>
<feature type="region of interest" description="Disordered" evidence="10">
    <location>
        <begin position="84"/>
        <end position="145"/>
    </location>
</feature>
<sequence length="555" mass="61105">MALTCVACAQVFEDVASQRAHYKLEWHRANLKRKVAGLNPITNEEYERRKAAALEMQNRNKREEFHGECEACRKQFSGRQIMEDHMRSKKHKQKFKEWEKTQSARLKKAATESNAVAPSEDNLSQESQLPPPPPNQVSPTGLADAPNCPGNHGMVFGPAEEALGCDECGGCFGAGAPFFSCRECEHDVCGPCGGAGELPADSTTASAEDLKEEEELLKTVLQGTSGDEKKEHRGDSIKMETDSEEEGEDDEEEEEEEKLAPILPTCCLFCSWGTPKDESGKVITVTEEEEEDMADGPAPAAEALAGALAHMRAAHGFFLPDAEYLADPAGLLAYLQAKVKRGFLCLYCHKQTTSLQAAQSHMKSKGHCKLLYEADVDAPEYAAFYDFTASYREAPAGLVVTEEEGEDTAMGDGEGDGIAGSAAAADKAVKFARVFDTNDLGELVLLNGKTLGHRDFRRYYRQNLRPDDNRASVVAQARENRNRLLIQAGLVGEEEGSGGRTTQALIRLQNLAGKYEPAKEIKKKKMHYFLQNKQRMKVGVNQNRLHKPGLQIKDM</sequence>
<dbReference type="GO" id="GO:0030687">
    <property type="term" value="C:preribosome, large subunit precursor"/>
    <property type="evidence" value="ECO:0007669"/>
    <property type="project" value="TreeGrafter"/>
</dbReference>
<dbReference type="SMART" id="SM00355">
    <property type="entry name" value="ZnF_C2H2"/>
    <property type="match status" value="3"/>
</dbReference>
<gene>
    <name evidence="12" type="ORF">HAKA00212_LOCUS10607</name>
</gene>
<protein>
    <recommendedName>
        <fullName evidence="11">C2H2-type domain-containing protein</fullName>
    </recommendedName>
</protein>